<evidence type="ECO:0000313" key="1">
    <source>
        <dbReference type="EMBL" id="CAH2059500.1"/>
    </source>
</evidence>
<keyword evidence="2" id="KW-1185">Reference proteome</keyword>
<dbReference type="Proteomes" id="UP000837857">
    <property type="component" value="Chromosome 26"/>
</dbReference>
<organism evidence="1 2">
    <name type="scientific">Iphiclides podalirius</name>
    <name type="common">scarce swallowtail</name>
    <dbReference type="NCBI Taxonomy" id="110791"/>
    <lineage>
        <taxon>Eukaryota</taxon>
        <taxon>Metazoa</taxon>
        <taxon>Ecdysozoa</taxon>
        <taxon>Arthropoda</taxon>
        <taxon>Hexapoda</taxon>
        <taxon>Insecta</taxon>
        <taxon>Pterygota</taxon>
        <taxon>Neoptera</taxon>
        <taxon>Endopterygota</taxon>
        <taxon>Lepidoptera</taxon>
        <taxon>Glossata</taxon>
        <taxon>Ditrysia</taxon>
        <taxon>Papilionoidea</taxon>
        <taxon>Papilionidae</taxon>
        <taxon>Papilioninae</taxon>
        <taxon>Iphiclides</taxon>
    </lineage>
</organism>
<protein>
    <submittedName>
        <fullName evidence="1">Uncharacterized protein</fullName>
    </submittedName>
</protein>
<dbReference type="EMBL" id="OW152838">
    <property type="protein sequence ID" value="CAH2059500.1"/>
    <property type="molecule type" value="Genomic_DNA"/>
</dbReference>
<reference evidence="1" key="1">
    <citation type="submission" date="2022-03" db="EMBL/GenBank/DDBJ databases">
        <authorList>
            <person name="Martin H S."/>
        </authorList>
    </citation>
    <scope>NUCLEOTIDE SEQUENCE</scope>
</reference>
<name>A0ABN8IK21_9NEOP</name>
<evidence type="ECO:0000313" key="2">
    <source>
        <dbReference type="Proteomes" id="UP000837857"/>
    </source>
</evidence>
<gene>
    <name evidence="1" type="ORF">IPOD504_LOCUS10896</name>
</gene>
<feature type="non-terminal residue" evidence="1">
    <location>
        <position position="1"/>
    </location>
</feature>
<proteinExistence type="predicted"/>
<accession>A0ABN8IK21</accession>
<sequence length="75" mass="9287">MRFTSIDAERNPAPATWTLDGCMILDRPPSCWYHRHQEDNIAKEQRRWPRKPWLVFRRWQRGQRRLGQEISQRRI</sequence>